<organism evidence="1">
    <name type="scientific">Anguilla anguilla</name>
    <name type="common">European freshwater eel</name>
    <name type="synonym">Muraena anguilla</name>
    <dbReference type="NCBI Taxonomy" id="7936"/>
    <lineage>
        <taxon>Eukaryota</taxon>
        <taxon>Metazoa</taxon>
        <taxon>Chordata</taxon>
        <taxon>Craniata</taxon>
        <taxon>Vertebrata</taxon>
        <taxon>Euteleostomi</taxon>
        <taxon>Actinopterygii</taxon>
        <taxon>Neopterygii</taxon>
        <taxon>Teleostei</taxon>
        <taxon>Anguilliformes</taxon>
        <taxon>Anguillidae</taxon>
        <taxon>Anguilla</taxon>
    </lineage>
</organism>
<evidence type="ECO:0000313" key="1">
    <source>
        <dbReference type="EMBL" id="JAH85533.1"/>
    </source>
</evidence>
<reference evidence="1" key="1">
    <citation type="submission" date="2014-11" db="EMBL/GenBank/DDBJ databases">
        <authorList>
            <person name="Amaro Gonzalez C."/>
        </authorList>
    </citation>
    <scope>NUCLEOTIDE SEQUENCE</scope>
</reference>
<protein>
    <submittedName>
        <fullName evidence="1">Uncharacterized protein</fullName>
    </submittedName>
</protein>
<accession>A0A0E9W7S6</accession>
<name>A0A0E9W7S6_ANGAN</name>
<dbReference type="EMBL" id="GBXM01023044">
    <property type="protein sequence ID" value="JAH85533.1"/>
    <property type="molecule type" value="Transcribed_RNA"/>
</dbReference>
<proteinExistence type="predicted"/>
<reference evidence="1" key="2">
    <citation type="journal article" date="2015" name="Fish Shellfish Immunol.">
        <title>Early steps in the European eel (Anguilla anguilla)-Vibrio vulnificus interaction in the gills: Role of the RtxA13 toxin.</title>
        <authorList>
            <person name="Callol A."/>
            <person name="Pajuelo D."/>
            <person name="Ebbesson L."/>
            <person name="Teles M."/>
            <person name="MacKenzie S."/>
            <person name="Amaro C."/>
        </authorList>
    </citation>
    <scope>NUCLEOTIDE SEQUENCE</scope>
</reference>
<dbReference type="AlphaFoldDB" id="A0A0E9W7S6"/>
<sequence length="25" mass="2826">MLMLSRQLACELLNVITYLQSVTSV</sequence>